<accession>A0A9D1UTZ4</accession>
<proteinExistence type="predicted"/>
<evidence type="ECO:0000313" key="2">
    <source>
        <dbReference type="EMBL" id="HIX00379.1"/>
    </source>
</evidence>
<comment type="caution">
    <text evidence="2">The sequence shown here is derived from an EMBL/GenBank/DDBJ whole genome shotgun (WGS) entry which is preliminary data.</text>
</comment>
<evidence type="ECO:0000313" key="3">
    <source>
        <dbReference type="Proteomes" id="UP000824151"/>
    </source>
</evidence>
<gene>
    <name evidence="2" type="ORF">H9871_09565</name>
</gene>
<feature type="region of interest" description="Disordered" evidence="1">
    <location>
        <begin position="188"/>
        <end position="214"/>
    </location>
</feature>
<organism evidence="2 3">
    <name type="scientific">Candidatus Nesterenkonia stercoripullorum</name>
    <dbReference type="NCBI Taxonomy" id="2838701"/>
    <lineage>
        <taxon>Bacteria</taxon>
        <taxon>Bacillati</taxon>
        <taxon>Actinomycetota</taxon>
        <taxon>Actinomycetes</taxon>
        <taxon>Micrococcales</taxon>
        <taxon>Micrococcaceae</taxon>
        <taxon>Nesterenkonia</taxon>
    </lineage>
</organism>
<name>A0A9D1UTZ4_9MICC</name>
<evidence type="ECO:0000256" key="1">
    <source>
        <dbReference type="SAM" id="MobiDB-lite"/>
    </source>
</evidence>
<reference evidence="2" key="1">
    <citation type="journal article" date="2021" name="PeerJ">
        <title>Extensive microbial diversity within the chicken gut microbiome revealed by metagenomics and culture.</title>
        <authorList>
            <person name="Gilroy R."/>
            <person name="Ravi A."/>
            <person name="Getino M."/>
            <person name="Pursley I."/>
            <person name="Horton D.L."/>
            <person name="Alikhan N.F."/>
            <person name="Baker D."/>
            <person name="Gharbi K."/>
            <person name="Hall N."/>
            <person name="Watson M."/>
            <person name="Adriaenssens E.M."/>
            <person name="Foster-Nyarko E."/>
            <person name="Jarju S."/>
            <person name="Secka A."/>
            <person name="Antonio M."/>
            <person name="Oren A."/>
            <person name="Chaudhuri R.R."/>
            <person name="La Ragione R."/>
            <person name="Hildebrand F."/>
            <person name="Pallen M.J."/>
        </authorList>
    </citation>
    <scope>NUCLEOTIDE SEQUENCE</scope>
    <source>
        <strain evidence="2">ChiHejej3B27-3195</strain>
    </source>
</reference>
<dbReference type="EMBL" id="DXGD01000354">
    <property type="protein sequence ID" value="HIX00379.1"/>
    <property type="molecule type" value="Genomic_DNA"/>
</dbReference>
<dbReference type="AlphaFoldDB" id="A0A9D1UTZ4"/>
<reference evidence="2" key="2">
    <citation type="submission" date="2021-04" db="EMBL/GenBank/DDBJ databases">
        <authorList>
            <person name="Gilroy R."/>
        </authorList>
    </citation>
    <scope>NUCLEOTIDE SEQUENCE</scope>
    <source>
        <strain evidence="2">ChiHejej3B27-3195</strain>
    </source>
</reference>
<dbReference type="Proteomes" id="UP000824151">
    <property type="component" value="Unassembled WGS sequence"/>
</dbReference>
<protein>
    <submittedName>
        <fullName evidence="2">Uncharacterized protein</fullName>
    </submittedName>
</protein>
<sequence>MSTASSAAETLPTELHDALHGAYRDYAEAATSRYSSGRTEAGARLADLAAHARGSGWPFAVLAAACGVSGERLRQITQQYGTGAPPSPAVPVPHYVRPGRSPRPAPKTRPHLSEEQARLLRELAPLAAENTGSHAPDSPARRASDELTALIRSHHERGVIWQELSDATRPWTRWPIPAEDLEKLRALESDGAETSMPPALRVSGLRQRVSRAAR</sequence>